<dbReference type="Pfam" id="PF00777">
    <property type="entry name" value="Glyco_transf_29"/>
    <property type="match status" value="1"/>
</dbReference>
<gene>
    <name evidence="19" type="primary">ST6GALNAC2</name>
</gene>
<evidence type="ECO:0000256" key="17">
    <source>
        <dbReference type="PIRSR" id="PIRSR005557-2"/>
    </source>
</evidence>
<evidence type="ECO:0000256" key="6">
    <source>
        <dbReference type="ARBA" id="ARBA00022692"/>
    </source>
</evidence>
<dbReference type="EMBL" id="AQIB01117478">
    <property type="status" value="NOT_ANNOTATED_CDS"/>
    <property type="molecule type" value="Genomic_DNA"/>
</dbReference>
<evidence type="ECO:0000256" key="16">
    <source>
        <dbReference type="ARBA" id="ARBA00052285"/>
    </source>
</evidence>
<dbReference type="OMA" id="HWKRLCL"/>
<reference evidence="19" key="3">
    <citation type="submission" date="2025-09" db="UniProtKB">
        <authorList>
            <consortium name="Ensembl"/>
        </authorList>
    </citation>
    <scope>IDENTIFICATION</scope>
</reference>
<dbReference type="Proteomes" id="UP000029965">
    <property type="component" value="Chromosome 16"/>
</dbReference>
<evidence type="ECO:0000313" key="20">
    <source>
        <dbReference type="Proteomes" id="UP000029965"/>
    </source>
</evidence>
<dbReference type="BioGRID-ORCS" id="103242996">
    <property type="hits" value="0 hits in 9 CRISPR screens"/>
</dbReference>
<evidence type="ECO:0000256" key="7">
    <source>
        <dbReference type="ARBA" id="ARBA00022968"/>
    </source>
</evidence>
<proteinExistence type="inferred from homology"/>
<dbReference type="EC" id="2.4.3.3" evidence="14"/>
<comment type="catalytic activity">
    <reaction evidence="13">
        <text>a beta-D-galactosyl-(1-&gt;3)-N-acetyl-alpha-D-galactosaminyl derivative + CMP-N-acetyl-beta-neuraminate = a beta-D-galactosyl-(1-&gt;3)-[N-acetyl-alpha-neuraminyl-(2-&gt;6)]-N-acetyl-alpha-D-galactosaminyl derivative + CMP + H(+)</text>
        <dbReference type="Rhea" id="RHEA:11136"/>
        <dbReference type="ChEBI" id="CHEBI:15378"/>
        <dbReference type="ChEBI" id="CHEBI:57812"/>
        <dbReference type="ChEBI" id="CHEBI:60377"/>
        <dbReference type="ChEBI" id="CHEBI:133470"/>
        <dbReference type="ChEBI" id="CHEBI:140764"/>
        <dbReference type="EC" id="2.4.3.3"/>
    </reaction>
    <physiologicalReaction direction="left-to-right" evidence="13">
        <dbReference type="Rhea" id="RHEA:11137"/>
    </physiologicalReaction>
</comment>
<dbReference type="AlphaFoldDB" id="A0A0D9QYH2"/>
<dbReference type="EMBL" id="AQIB01117477">
    <property type="status" value="NOT_ANNOTATED_CDS"/>
    <property type="molecule type" value="Genomic_DNA"/>
</dbReference>
<comment type="catalytic activity">
    <reaction evidence="15">
        <text>a 3-O-[N-acetyl-alpha-neuraminyl-(2-&gt;3)-beta-D-galactosyl-(1-&gt;3)-N-acetyl-alpha-D-galactosaminyl]-L-threonyl-[protein] + CMP-N-acetyl-beta-neuraminate = a 3-O-{alpha-Neu5Ac-(2-&gt;3)-beta-D-Gal-(1-&gt;3)-[alpha-Neu5Ac-(2-&gt;6)]-alpha-D-GalNAc}-L-threonyl-[protein] + CMP + H(+)</text>
        <dbReference type="Rhea" id="RHEA:81659"/>
        <dbReference type="Rhea" id="RHEA-COMP:14417"/>
        <dbReference type="Rhea" id="RHEA-COMP:16763"/>
        <dbReference type="ChEBI" id="CHEBI:15378"/>
        <dbReference type="ChEBI" id="CHEBI:57812"/>
        <dbReference type="ChEBI" id="CHEBI:60377"/>
        <dbReference type="ChEBI" id="CHEBI:139598"/>
        <dbReference type="ChEBI" id="CHEBI:156398"/>
    </reaction>
    <physiologicalReaction direction="left-to-right" evidence="15">
        <dbReference type="Rhea" id="RHEA:81660"/>
    </physiologicalReaction>
</comment>
<dbReference type="PANTHER" id="PTHR45941">
    <property type="entry name" value="ALPHA-N-ACETYLGALACTOSAMINIDE ALPHA-2,6-SIALYLTRANSFERASE 2-LIKE-RELATED"/>
    <property type="match status" value="1"/>
</dbReference>
<comment type="similarity">
    <text evidence="3">Belongs to the glycosyltransferase 29 family.</text>
</comment>
<keyword evidence="4" id="KW-0328">Glycosyltransferase</keyword>
<evidence type="ECO:0000256" key="18">
    <source>
        <dbReference type="SAM" id="Phobius"/>
    </source>
</evidence>
<protein>
    <recommendedName>
        <fullName evidence="14">alpha-N-acetylgalactosaminide alpha-2,6-sialyltransferase</fullName>
        <ecNumber evidence="14">2.4.3.3</ecNumber>
    </recommendedName>
</protein>
<keyword evidence="10 18" id="KW-0472">Membrane</keyword>
<evidence type="ECO:0000256" key="12">
    <source>
        <dbReference type="ARBA" id="ARBA00023180"/>
    </source>
</evidence>
<keyword evidence="9" id="KW-0333">Golgi apparatus</keyword>
<comment type="pathway">
    <text evidence="2">Protein modification; protein glycosylation.</text>
</comment>
<organism evidence="19 20">
    <name type="scientific">Chlorocebus sabaeus</name>
    <name type="common">Green monkey</name>
    <name type="synonym">Simia sabaea</name>
    <dbReference type="NCBI Taxonomy" id="60711"/>
    <lineage>
        <taxon>Eukaryota</taxon>
        <taxon>Metazoa</taxon>
        <taxon>Chordata</taxon>
        <taxon>Craniata</taxon>
        <taxon>Vertebrata</taxon>
        <taxon>Euteleostomi</taxon>
        <taxon>Mammalia</taxon>
        <taxon>Eutheria</taxon>
        <taxon>Euarchontoglires</taxon>
        <taxon>Primates</taxon>
        <taxon>Haplorrhini</taxon>
        <taxon>Catarrhini</taxon>
        <taxon>Cercopithecidae</taxon>
        <taxon>Cercopithecinae</taxon>
        <taxon>Chlorocebus</taxon>
    </lineage>
</organism>
<evidence type="ECO:0000256" key="13">
    <source>
        <dbReference type="ARBA" id="ARBA00036348"/>
    </source>
</evidence>
<dbReference type="eggNOG" id="KOG2692">
    <property type="taxonomic scope" value="Eukaryota"/>
</dbReference>
<evidence type="ECO:0000256" key="2">
    <source>
        <dbReference type="ARBA" id="ARBA00004922"/>
    </source>
</evidence>
<evidence type="ECO:0000313" key="19">
    <source>
        <dbReference type="Ensembl" id="ENSCSAP00000001411.1"/>
    </source>
</evidence>
<feature type="disulfide bond" evidence="17">
    <location>
        <begin position="163"/>
        <end position="329"/>
    </location>
</feature>
<sequence length="386" mass="43408">MSAAGALAGRGYMGLPRGPFFWPLLLLTAACSGLLFALYFSAVQRYPGPVARVRDTTSFQTFLQPKASNSWTGKGQACRHLLHLAIQRHPHFRGLFNFSVPVLLWGELFTPELWDRLSQYKAPYGWRGLSYQAITSTLSLLNSSENAKLFAPPRDSPPKCIRCAVVGNGGILNGSRQGPNIDAHDYVFRLNGAVIKGFERDVGTKTSFYGFTVNTMKNSLVSYWNLGFTSVPQGQDLQYIFIPSDIRDYVMLRSAILGVPVPEGPDKGDRPHTYFGPEASASKFKLLHPDFISYLTERFLKSKLINTNFGDLYMPSTGALMLLTALHTCDQVSAYGFITSNYWKFSDHYFERKMKPLIFYANHDLSLEAALWRDLHKAGILRLYQR</sequence>
<keyword evidence="7" id="KW-0735">Signal-anchor</keyword>
<evidence type="ECO:0000256" key="4">
    <source>
        <dbReference type="ARBA" id="ARBA00022676"/>
    </source>
</evidence>
<name>A0A0D9QYH2_CHLSB</name>
<evidence type="ECO:0000256" key="8">
    <source>
        <dbReference type="ARBA" id="ARBA00022989"/>
    </source>
</evidence>
<evidence type="ECO:0000256" key="15">
    <source>
        <dbReference type="ARBA" id="ARBA00050664"/>
    </source>
</evidence>
<dbReference type="InterPro" id="IPR038578">
    <property type="entry name" value="GT29-like_sf"/>
</dbReference>
<dbReference type="GO" id="GO:0006493">
    <property type="term" value="P:protein O-linked glycosylation"/>
    <property type="evidence" value="ECO:0007669"/>
    <property type="project" value="Ensembl"/>
</dbReference>
<evidence type="ECO:0000256" key="10">
    <source>
        <dbReference type="ARBA" id="ARBA00023136"/>
    </source>
</evidence>
<dbReference type="InterPro" id="IPR012163">
    <property type="entry name" value="Sialyl_trans"/>
</dbReference>
<keyword evidence="20" id="KW-1185">Reference proteome</keyword>
<dbReference type="EMBL" id="AQIB01117476">
    <property type="status" value="NOT_ANNOTATED_CDS"/>
    <property type="molecule type" value="Genomic_DNA"/>
</dbReference>
<accession>A0A0D9QYH2</accession>
<dbReference type="PIRSF" id="PIRSF005557">
    <property type="entry name" value="Sialyl_trans"/>
    <property type="match status" value="1"/>
</dbReference>
<dbReference type="Gene3D" id="3.90.1480.20">
    <property type="entry name" value="Glycosyl transferase family 29"/>
    <property type="match status" value="1"/>
</dbReference>
<evidence type="ECO:0000256" key="3">
    <source>
        <dbReference type="ARBA" id="ARBA00006003"/>
    </source>
</evidence>
<evidence type="ECO:0000256" key="14">
    <source>
        <dbReference type="ARBA" id="ARBA00039109"/>
    </source>
</evidence>
<evidence type="ECO:0000256" key="11">
    <source>
        <dbReference type="ARBA" id="ARBA00023157"/>
    </source>
</evidence>
<feature type="transmembrane region" description="Helical" evidence="18">
    <location>
        <begin position="20"/>
        <end position="42"/>
    </location>
</feature>
<dbReference type="GeneID" id="103242996"/>
<dbReference type="GO" id="GO:0001665">
    <property type="term" value="F:alpha-N-acetylgalactosaminide alpha-2,6-sialyltransferase activity"/>
    <property type="evidence" value="ECO:0007669"/>
    <property type="project" value="UniProtKB-EC"/>
</dbReference>
<evidence type="ECO:0000256" key="1">
    <source>
        <dbReference type="ARBA" id="ARBA00004323"/>
    </source>
</evidence>
<comment type="catalytic activity">
    <reaction evidence="16">
        <text>a 3-O-[N-acetyl-alpha-D-galactosaminyl]-L-threonyl-[protein] + CMP-N-acetyl-beta-neuraminate = a 3-O-[N-acetyl-alpha-neuraminosyl-(2-&gt;6)-N-acetyl-alpha-D-galactosaminyl]-L-threonyl-[protein] + CMP + H(+)</text>
        <dbReference type="Rhea" id="RHEA:81643"/>
        <dbReference type="Rhea" id="RHEA-COMP:11689"/>
        <dbReference type="Rhea" id="RHEA-COMP:19720"/>
        <dbReference type="ChEBI" id="CHEBI:15378"/>
        <dbReference type="ChEBI" id="CHEBI:57812"/>
        <dbReference type="ChEBI" id="CHEBI:60377"/>
        <dbReference type="ChEBI" id="CHEBI:87075"/>
        <dbReference type="ChEBI" id="CHEBI:231970"/>
    </reaction>
    <physiologicalReaction direction="left-to-right" evidence="16">
        <dbReference type="Rhea" id="RHEA:81644"/>
    </physiologicalReaction>
</comment>
<dbReference type="FunFam" id="3.90.1480.20:FF:000013">
    <property type="entry name" value="ST6 N-acetylgalactosaminide alpha-2,6-sialyltransferase 1"/>
    <property type="match status" value="1"/>
</dbReference>
<dbReference type="RefSeq" id="XP_008009848.1">
    <property type="nucleotide sequence ID" value="XM_008011657.3"/>
</dbReference>
<dbReference type="CDD" id="cd23972">
    <property type="entry name" value="GT29_ST6GALNAC2"/>
    <property type="match status" value="1"/>
</dbReference>
<dbReference type="GeneTree" id="ENSGT00940000160433"/>
<dbReference type="Bgee" id="ENSCSAG00000005091">
    <property type="expression patterns" value="Expressed in adrenal cortex and 6 other cell types or tissues"/>
</dbReference>
<evidence type="ECO:0000256" key="5">
    <source>
        <dbReference type="ARBA" id="ARBA00022679"/>
    </source>
</evidence>
<dbReference type="PANTHER" id="PTHR45941:SF5">
    <property type="entry name" value="ALPHA-N-ACETYLGALACTOSAMINIDE ALPHA-2,6-SIALYLTRANSFERASE 2"/>
    <property type="match status" value="1"/>
</dbReference>
<keyword evidence="6 18" id="KW-0812">Transmembrane</keyword>
<dbReference type="CTD" id="10610"/>
<reference evidence="19 20" key="1">
    <citation type="submission" date="2014-03" db="EMBL/GenBank/DDBJ databases">
        <authorList>
            <person name="Warren W."/>
            <person name="Wilson R.K."/>
        </authorList>
    </citation>
    <scope>NUCLEOTIDE SEQUENCE</scope>
</reference>
<keyword evidence="11" id="KW-1015">Disulfide bond</keyword>
<keyword evidence="5" id="KW-0808">Transferase</keyword>
<evidence type="ECO:0000256" key="9">
    <source>
        <dbReference type="ARBA" id="ARBA00023034"/>
    </source>
</evidence>
<dbReference type="InterPro" id="IPR001675">
    <property type="entry name" value="Glyco_trans_29"/>
</dbReference>
<keyword evidence="12" id="KW-0325">Glycoprotein</keyword>
<comment type="subcellular location">
    <subcellularLocation>
        <location evidence="1">Golgi apparatus membrane</location>
        <topology evidence="1">Single-pass type II membrane protein</topology>
    </subcellularLocation>
</comment>
<keyword evidence="8 18" id="KW-1133">Transmembrane helix</keyword>
<dbReference type="Ensembl" id="ENSCSAT00000003121.1">
    <property type="protein sequence ID" value="ENSCSAP00000001411.1"/>
    <property type="gene ID" value="ENSCSAG00000005091.1"/>
</dbReference>
<reference evidence="19" key="2">
    <citation type="submission" date="2025-08" db="UniProtKB">
        <authorList>
            <consortium name="Ensembl"/>
        </authorList>
    </citation>
    <scope>IDENTIFICATION</scope>
</reference>
<dbReference type="GO" id="GO:0000139">
    <property type="term" value="C:Golgi membrane"/>
    <property type="evidence" value="ECO:0007669"/>
    <property type="project" value="UniProtKB-SubCell"/>
</dbReference>